<dbReference type="Pfam" id="PF00480">
    <property type="entry name" value="ROK"/>
    <property type="match status" value="1"/>
</dbReference>
<organism evidence="2 3">
    <name type="scientific">Paenibacillus swuensis</name>
    <dbReference type="NCBI Taxonomy" id="1178515"/>
    <lineage>
        <taxon>Bacteria</taxon>
        <taxon>Bacillati</taxon>
        <taxon>Bacillota</taxon>
        <taxon>Bacilli</taxon>
        <taxon>Bacillales</taxon>
        <taxon>Paenibacillaceae</taxon>
        <taxon>Paenibacillus</taxon>
    </lineage>
</organism>
<dbReference type="EMBL" id="CP011388">
    <property type="protein sequence ID" value="ANE47808.1"/>
    <property type="molecule type" value="Genomic_DNA"/>
</dbReference>
<dbReference type="PATRIC" id="fig|1178515.4.peg.3552"/>
<sequence>MGRSDEGNNTNVKPSYIAGIDLGGTNIVAGLVKPDGTVLRTLKKPTQSELGSGHVLKTMGEMVKELLDIEGASLDDLLAAGVGLPGFIDPTAGVVRLAGNLGWSDVAVAAPLSAILRTPVYIDNDVRSFTYGEATTGAAAGFEHVLGIMLGTGLASGMVNVGRLYYGSGFTAGEFGHIRMDGVPFACGCGMTGCLETVASATGLVRQVRAQLAAGRESILAGLAGGETSAIRAADVSRAYDLGDALAVEIMDFTGRTLGKALSYAVTLYGPDAIVIGGGASLAGERLLAPMREELKRMVHPLYWERLTIVPAMRLDEAGIVGSAMFALHRLQD</sequence>
<keyword evidence="3" id="KW-1185">Reference proteome</keyword>
<dbReference type="SUPFAM" id="SSF53067">
    <property type="entry name" value="Actin-like ATPase domain"/>
    <property type="match status" value="1"/>
</dbReference>
<evidence type="ECO:0000313" key="2">
    <source>
        <dbReference type="EMBL" id="ANE47808.1"/>
    </source>
</evidence>
<dbReference type="PANTHER" id="PTHR18964">
    <property type="entry name" value="ROK (REPRESSOR, ORF, KINASE) FAMILY"/>
    <property type="match status" value="1"/>
</dbReference>
<dbReference type="AlphaFoldDB" id="A0A172TL96"/>
<dbReference type="Proteomes" id="UP000076927">
    <property type="component" value="Chromosome"/>
</dbReference>
<dbReference type="RefSeq" id="WP_068608898.1">
    <property type="nucleotide sequence ID" value="NZ_CP011388.1"/>
</dbReference>
<name>A0A172TL96_9BACL</name>
<dbReference type="Gene3D" id="3.30.420.40">
    <property type="match status" value="2"/>
</dbReference>
<comment type="similarity">
    <text evidence="1">Belongs to the ROK (NagC/XylR) family.</text>
</comment>
<evidence type="ECO:0000313" key="3">
    <source>
        <dbReference type="Proteomes" id="UP000076927"/>
    </source>
</evidence>
<dbReference type="InterPro" id="IPR000600">
    <property type="entry name" value="ROK"/>
</dbReference>
<dbReference type="InterPro" id="IPR043129">
    <property type="entry name" value="ATPase_NBD"/>
</dbReference>
<dbReference type="PANTHER" id="PTHR18964:SF149">
    <property type="entry name" value="BIFUNCTIONAL UDP-N-ACETYLGLUCOSAMINE 2-EPIMERASE_N-ACETYLMANNOSAMINE KINASE"/>
    <property type="match status" value="1"/>
</dbReference>
<gene>
    <name evidence="2" type="ORF">SY83_17640</name>
</gene>
<evidence type="ECO:0000256" key="1">
    <source>
        <dbReference type="ARBA" id="ARBA00006479"/>
    </source>
</evidence>
<accession>A0A172TL96</accession>
<dbReference type="STRING" id="1178515.SY83_17640"/>
<dbReference type="OrthoDB" id="9810372at2"/>
<proteinExistence type="inferred from homology"/>
<protein>
    <submittedName>
        <fullName evidence="2">ROK family transcriptional regulator</fullName>
    </submittedName>
</protein>
<dbReference type="KEGG" id="pswu:SY83_17640"/>
<reference evidence="2 3" key="1">
    <citation type="submission" date="2015-01" db="EMBL/GenBank/DDBJ databases">
        <title>Paenibacillus swuensis/DY6/whole genome sequencing.</title>
        <authorList>
            <person name="Kim M.K."/>
            <person name="Srinivasan S."/>
            <person name="Lee J.-J."/>
        </authorList>
    </citation>
    <scope>NUCLEOTIDE SEQUENCE [LARGE SCALE GENOMIC DNA]</scope>
    <source>
        <strain evidence="2 3">DY6</strain>
    </source>
</reference>